<dbReference type="CDD" id="cd01647">
    <property type="entry name" value="RT_LTR"/>
    <property type="match status" value="1"/>
</dbReference>
<dbReference type="InterPro" id="IPR000477">
    <property type="entry name" value="RT_dom"/>
</dbReference>
<dbReference type="Pfam" id="PF00078">
    <property type="entry name" value="RVT_1"/>
    <property type="match status" value="1"/>
</dbReference>
<evidence type="ECO:0000313" key="2">
    <source>
        <dbReference type="Proteomes" id="UP000515154"/>
    </source>
</evidence>
<keyword evidence="2" id="KW-1185">Reference proteome</keyword>
<dbReference type="InterPro" id="IPR043128">
    <property type="entry name" value="Rev_trsase/Diguanyl_cyclase"/>
</dbReference>
<dbReference type="RefSeq" id="XP_029639544.1">
    <property type="nucleotide sequence ID" value="XM_029783684.2"/>
</dbReference>
<dbReference type="AlphaFoldDB" id="A0A6P7SMN8"/>
<reference evidence="3" key="1">
    <citation type="submission" date="2025-08" db="UniProtKB">
        <authorList>
            <consortium name="RefSeq"/>
        </authorList>
    </citation>
    <scope>IDENTIFICATION</scope>
</reference>
<accession>A0A6P7SMN8</accession>
<gene>
    <name evidence="3" type="primary">LOC115214486</name>
</gene>
<sequence>MWKCKLMVSKNTMNLFGTDLMEGFNLWDLSLNTLCNKVNVSQSMLEKASEKMKLKLEKMYPDIFSKELGMCKKIKVKFELKESAVPVFKPKRNVPFAALNQVEKELKRLEDMEVIEKVDYSEWAAPTVYIKKKNNEVRVCVDFSTGLNDCLKNYNYPLPNPEEIFAKRNGGKKFSKLDLSETYLQLLVDEECAKVLTINTHKGLNRFKRLPFGVKVTPAIFQQVMDTMLADCEFAVSYLDDILIKSESRDQHIEHIEEVFKQICEYGFKVREDKCEFFLDKNKVLRTGDR</sequence>
<evidence type="ECO:0000313" key="3">
    <source>
        <dbReference type="RefSeq" id="XP_029639544.1"/>
    </source>
</evidence>
<dbReference type="Proteomes" id="UP000515154">
    <property type="component" value="Linkage group LG7"/>
</dbReference>
<protein>
    <submittedName>
        <fullName evidence="3">Uncharacterized protein K02A2.6-like</fullName>
    </submittedName>
</protein>
<dbReference type="Gene3D" id="3.10.10.10">
    <property type="entry name" value="HIV Type 1 Reverse Transcriptase, subunit A, domain 1"/>
    <property type="match status" value="1"/>
</dbReference>
<dbReference type="SUPFAM" id="SSF56672">
    <property type="entry name" value="DNA/RNA polymerases"/>
    <property type="match status" value="1"/>
</dbReference>
<dbReference type="PANTHER" id="PTHR37984:SF5">
    <property type="entry name" value="PROTEIN NYNRIN-LIKE"/>
    <property type="match status" value="1"/>
</dbReference>
<evidence type="ECO:0000259" key="1">
    <source>
        <dbReference type="PROSITE" id="PS50878"/>
    </source>
</evidence>
<feature type="domain" description="Reverse transcriptase" evidence="1">
    <location>
        <begin position="111"/>
        <end position="290"/>
    </location>
</feature>
<organism evidence="2 3">
    <name type="scientific">Octopus sinensis</name>
    <name type="common">East Asian common octopus</name>
    <dbReference type="NCBI Taxonomy" id="2607531"/>
    <lineage>
        <taxon>Eukaryota</taxon>
        <taxon>Metazoa</taxon>
        <taxon>Spiralia</taxon>
        <taxon>Lophotrochozoa</taxon>
        <taxon>Mollusca</taxon>
        <taxon>Cephalopoda</taxon>
        <taxon>Coleoidea</taxon>
        <taxon>Octopodiformes</taxon>
        <taxon>Octopoda</taxon>
        <taxon>Incirrata</taxon>
        <taxon>Octopodidae</taxon>
        <taxon>Octopus</taxon>
    </lineage>
</organism>
<dbReference type="PROSITE" id="PS50878">
    <property type="entry name" value="RT_POL"/>
    <property type="match status" value="1"/>
</dbReference>
<dbReference type="InterPro" id="IPR043502">
    <property type="entry name" value="DNA/RNA_pol_sf"/>
</dbReference>
<proteinExistence type="predicted"/>
<name>A0A6P7SMN8_9MOLL</name>
<dbReference type="InterPro" id="IPR050951">
    <property type="entry name" value="Retrovirus_Pol_polyprotein"/>
</dbReference>
<dbReference type="PANTHER" id="PTHR37984">
    <property type="entry name" value="PROTEIN CBG26694"/>
    <property type="match status" value="1"/>
</dbReference>
<dbReference type="KEGG" id="osn:115214486"/>
<dbReference type="Gene3D" id="3.30.70.270">
    <property type="match status" value="1"/>
</dbReference>